<comment type="caution">
    <text evidence="2">The sequence shown here is derived from an EMBL/GenBank/DDBJ whole genome shotgun (WGS) entry which is preliminary data.</text>
</comment>
<reference evidence="2" key="1">
    <citation type="submission" date="2021-03" db="EMBL/GenBank/DDBJ databases">
        <title>Streptomyces poriferae sp. nov., a novel marine sponge-derived Actinobacteria species with anti-MRSA activity.</title>
        <authorList>
            <person name="Sandoval-Powers M."/>
            <person name="Kralova S."/>
            <person name="Nguyen G.-S."/>
            <person name="Fawwal D."/>
            <person name="Degnes K."/>
            <person name="Klinkenberg G."/>
            <person name="Sletta H."/>
            <person name="Wentzel A."/>
            <person name="Liles M.R."/>
        </authorList>
    </citation>
    <scope>NUCLEOTIDE SEQUENCE</scope>
    <source>
        <strain evidence="2">DSM 41794</strain>
    </source>
</reference>
<proteinExistence type="predicted"/>
<sequence>MTEFQDPGFTIVGDHLSQHGEMSLTAIGLATHILSLPDGSPVDIRTLAAKFPEGRARVASALRELEAHGYLERVRQQTGGKWVTLTYSYNNPAATRARRAREAASSHTPSAPATPAPE</sequence>
<feature type="non-terminal residue" evidence="2">
    <location>
        <position position="118"/>
    </location>
</feature>
<dbReference type="AlphaFoldDB" id="A0A939FDI0"/>
<evidence type="ECO:0000313" key="3">
    <source>
        <dbReference type="Proteomes" id="UP000664167"/>
    </source>
</evidence>
<dbReference type="InterPro" id="IPR036390">
    <property type="entry name" value="WH_DNA-bd_sf"/>
</dbReference>
<accession>A0A939FDI0</accession>
<dbReference type="Proteomes" id="UP000664167">
    <property type="component" value="Unassembled WGS sequence"/>
</dbReference>
<evidence type="ECO:0000256" key="1">
    <source>
        <dbReference type="SAM" id="MobiDB-lite"/>
    </source>
</evidence>
<dbReference type="EMBL" id="JAFLRJ010000356">
    <property type="protein sequence ID" value="MBO0516114.1"/>
    <property type="molecule type" value="Genomic_DNA"/>
</dbReference>
<keyword evidence="3" id="KW-1185">Reference proteome</keyword>
<gene>
    <name evidence="2" type="ORF">J0695_30725</name>
</gene>
<protein>
    <submittedName>
        <fullName evidence="2">Helix-turn-helix domain-containing protein</fullName>
    </submittedName>
</protein>
<dbReference type="SUPFAM" id="SSF46785">
    <property type="entry name" value="Winged helix' DNA-binding domain"/>
    <property type="match status" value="1"/>
</dbReference>
<feature type="region of interest" description="Disordered" evidence="1">
    <location>
        <begin position="94"/>
        <end position="118"/>
    </location>
</feature>
<evidence type="ECO:0000313" key="2">
    <source>
        <dbReference type="EMBL" id="MBO0516114.1"/>
    </source>
</evidence>
<dbReference type="Gene3D" id="1.10.10.10">
    <property type="entry name" value="Winged helix-like DNA-binding domain superfamily/Winged helix DNA-binding domain"/>
    <property type="match status" value="1"/>
</dbReference>
<dbReference type="InterPro" id="IPR036388">
    <property type="entry name" value="WH-like_DNA-bd_sf"/>
</dbReference>
<name>A0A939FDI0_9ACTN</name>
<organism evidence="2 3">
    <name type="scientific">Streptomyces beijiangensis</name>
    <dbReference type="NCBI Taxonomy" id="163361"/>
    <lineage>
        <taxon>Bacteria</taxon>
        <taxon>Bacillati</taxon>
        <taxon>Actinomycetota</taxon>
        <taxon>Actinomycetes</taxon>
        <taxon>Kitasatosporales</taxon>
        <taxon>Streptomycetaceae</taxon>
        <taxon>Streptomyces</taxon>
    </lineage>
</organism>